<dbReference type="RefSeq" id="XP_024777166.1">
    <property type="nucleotide sequence ID" value="XM_024918570.1"/>
</dbReference>
<keyword evidence="2" id="KW-1185">Reference proteome</keyword>
<proteinExistence type="predicted"/>
<evidence type="ECO:0000313" key="1">
    <source>
        <dbReference type="EMBL" id="PTB57489.1"/>
    </source>
</evidence>
<dbReference type="AlphaFoldDB" id="A0A2T4AK96"/>
<accession>A0A2T4AK96</accession>
<evidence type="ECO:0000313" key="2">
    <source>
        <dbReference type="Proteomes" id="UP000241690"/>
    </source>
</evidence>
<name>A0A2T4AK96_TRIHA</name>
<protein>
    <submittedName>
        <fullName evidence="1">Uncharacterized protein</fullName>
    </submittedName>
</protein>
<organism evidence="1 2">
    <name type="scientific">Trichoderma harzianum CBS 226.95</name>
    <dbReference type="NCBI Taxonomy" id="983964"/>
    <lineage>
        <taxon>Eukaryota</taxon>
        <taxon>Fungi</taxon>
        <taxon>Dikarya</taxon>
        <taxon>Ascomycota</taxon>
        <taxon>Pezizomycotina</taxon>
        <taxon>Sordariomycetes</taxon>
        <taxon>Hypocreomycetidae</taxon>
        <taxon>Hypocreales</taxon>
        <taxon>Hypocreaceae</taxon>
        <taxon>Trichoderma</taxon>
    </lineage>
</organism>
<sequence>MPTILSKLSFSSKSLGNGMDGTGDLFLNPSPDGHLDRLHWKARVSLRPLQTWHARTRKISMVCARFCVLSSSENHFATGKNANHQSKGEQVGKKEDRISLELAVSGGKDAEDASLSLIHTCYRPLFASLFFFNLLFFLSLPARHSLPRSLLHNYQNFSTLSPKCCLTRLEERQECQEGETKRHQPATVAHDRMEQGFTKTLEEVPGHKAVEKRIPCSTKSR</sequence>
<gene>
    <name evidence="1" type="ORF">M431DRAFT_505057</name>
</gene>
<dbReference type="Proteomes" id="UP000241690">
    <property type="component" value="Unassembled WGS sequence"/>
</dbReference>
<dbReference type="EMBL" id="KZ679677">
    <property type="protein sequence ID" value="PTB57489.1"/>
    <property type="molecule type" value="Genomic_DNA"/>
</dbReference>
<reference evidence="1 2" key="1">
    <citation type="submission" date="2016-07" db="EMBL/GenBank/DDBJ databases">
        <title>Multiple horizontal gene transfer events from other fungi enriched the ability of initially mycotrophic Trichoderma (Ascomycota) to feed on dead plant biomass.</title>
        <authorList>
            <consortium name="DOE Joint Genome Institute"/>
            <person name="Aerts A."/>
            <person name="Atanasova L."/>
            <person name="Chenthamara K."/>
            <person name="Zhang J."/>
            <person name="Grujic M."/>
            <person name="Henrissat B."/>
            <person name="Kuo A."/>
            <person name="Salamov A."/>
            <person name="Lipzen A."/>
            <person name="Labutti K."/>
            <person name="Barry K."/>
            <person name="Miao Y."/>
            <person name="Rahimi M.J."/>
            <person name="Shen Q."/>
            <person name="Grigoriev I.V."/>
            <person name="Kubicek C.P."/>
            <person name="Druzhinina I.S."/>
        </authorList>
    </citation>
    <scope>NUCLEOTIDE SEQUENCE [LARGE SCALE GENOMIC DNA]</scope>
    <source>
        <strain evidence="1 2">CBS 226.95</strain>
    </source>
</reference>
<dbReference type="GeneID" id="36627139"/>